<dbReference type="Proteomes" id="UP000277236">
    <property type="component" value="Unassembled WGS sequence"/>
</dbReference>
<feature type="chain" id="PRO_5018225755" description="Lipoprotein" evidence="1">
    <location>
        <begin position="23"/>
        <end position="140"/>
    </location>
</feature>
<reference evidence="2 3" key="1">
    <citation type="submission" date="2018-08" db="EMBL/GenBank/DDBJ databases">
        <title>Recombination of ecologically and evolutionarily significant loci maintains genetic cohesion in the Pseudomonas syringae species complex.</title>
        <authorList>
            <person name="Dillon M."/>
            <person name="Thakur S."/>
            <person name="Almeida R.N.D."/>
            <person name="Weir B.S."/>
            <person name="Guttman D.S."/>
        </authorList>
    </citation>
    <scope>NUCLEOTIDE SEQUENCE [LARGE SCALE GENOMIC DNA]</scope>
    <source>
        <strain evidence="2 3">ICMP 3353</strain>
    </source>
</reference>
<evidence type="ECO:0000256" key="1">
    <source>
        <dbReference type="SAM" id="SignalP"/>
    </source>
</evidence>
<dbReference type="AlphaFoldDB" id="A0A3M4LU19"/>
<dbReference type="EMBL" id="RBRE01000057">
    <property type="protein sequence ID" value="RMQ44937.1"/>
    <property type="molecule type" value="Genomic_DNA"/>
</dbReference>
<proteinExistence type="predicted"/>
<evidence type="ECO:0000313" key="3">
    <source>
        <dbReference type="Proteomes" id="UP000277236"/>
    </source>
</evidence>
<organism evidence="2 3">
    <name type="scientific">Pseudomonas cichorii</name>
    <dbReference type="NCBI Taxonomy" id="36746"/>
    <lineage>
        <taxon>Bacteria</taxon>
        <taxon>Pseudomonadati</taxon>
        <taxon>Pseudomonadota</taxon>
        <taxon>Gammaproteobacteria</taxon>
        <taxon>Pseudomonadales</taxon>
        <taxon>Pseudomonadaceae</taxon>
        <taxon>Pseudomonas</taxon>
    </lineage>
</organism>
<gene>
    <name evidence="2" type="ORF">ALQ04_01495</name>
</gene>
<evidence type="ECO:0000313" key="2">
    <source>
        <dbReference type="EMBL" id="RMQ44937.1"/>
    </source>
</evidence>
<name>A0A3M4LU19_PSECI</name>
<protein>
    <recommendedName>
        <fullName evidence="4">Lipoprotein</fullName>
    </recommendedName>
</protein>
<dbReference type="OrthoDB" id="7023554at2"/>
<comment type="caution">
    <text evidence="2">The sequence shown here is derived from an EMBL/GenBank/DDBJ whole genome shotgun (WGS) entry which is preliminary data.</text>
</comment>
<feature type="signal peptide" evidence="1">
    <location>
        <begin position="1"/>
        <end position="22"/>
    </location>
</feature>
<sequence length="140" mass="14931">MFKKTCLALLASAVLVTSNAYAACATLNVNRSGANVAANNQDIVYGPYNITCAGPQTFTFQDLSANKSTNSIKHIFEKQNGSTWTVVSSSTNTGSASVTKSFFISANGTYRYRIENVGVTTIANWTMSGNTTLFTIPGTF</sequence>
<dbReference type="RefSeq" id="WP_122316657.1">
    <property type="nucleotide sequence ID" value="NZ_RBRE01000057.1"/>
</dbReference>
<keyword evidence="1" id="KW-0732">Signal</keyword>
<accession>A0A3M4LU19</accession>
<evidence type="ECO:0008006" key="4">
    <source>
        <dbReference type="Google" id="ProtNLM"/>
    </source>
</evidence>